<organism evidence="7 8">
    <name type="scientific">Dendrothele bispora (strain CBS 962.96)</name>
    <dbReference type="NCBI Taxonomy" id="1314807"/>
    <lineage>
        <taxon>Eukaryota</taxon>
        <taxon>Fungi</taxon>
        <taxon>Dikarya</taxon>
        <taxon>Basidiomycota</taxon>
        <taxon>Agaricomycotina</taxon>
        <taxon>Agaricomycetes</taxon>
        <taxon>Agaricomycetidae</taxon>
        <taxon>Agaricales</taxon>
        <taxon>Agaricales incertae sedis</taxon>
        <taxon>Dendrothele</taxon>
    </lineage>
</organism>
<dbReference type="OrthoDB" id="659at2759"/>
<dbReference type="Gene3D" id="3.90.1580.10">
    <property type="entry name" value="paralog of FGE (formylglycine-generating enzyme)"/>
    <property type="match status" value="1"/>
</dbReference>
<dbReference type="Pfam" id="PF12867">
    <property type="entry name" value="DinB_2"/>
    <property type="match status" value="1"/>
</dbReference>
<protein>
    <recommendedName>
        <fullName evidence="9">DUF323-domain-containing protein</fullName>
    </recommendedName>
</protein>
<dbReference type="InterPro" id="IPR005532">
    <property type="entry name" value="SUMF_dom"/>
</dbReference>
<reference evidence="7 8" key="1">
    <citation type="journal article" date="2019" name="Nat. Ecol. Evol.">
        <title>Megaphylogeny resolves global patterns of mushroom evolution.</title>
        <authorList>
            <person name="Varga T."/>
            <person name="Krizsan K."/>
            <person name="Foldi C."/>
            <person name="Dima B."/>
            <person name="Sanchez-Garcia M."/>
            <person name="Sanchez-Ramirez S."/>
            <person name="Szollosi G.J."/>
            <person name="Szarkandi J.G."/>
            <person name="Papp V."/>
            <person name="Albert L."/>
            <person name="Andreopoulos W."/>
            <person name="Angelini C."/>
            <person name="Antonin V."/>
            <person name="Barry K.W."/>
            <person name="Bougher N.L."/>
            <person name="Buchanan P."/>
            <person name="Buyck B."/>
            <person name="Bense V."/>
            <person name="Catcheside P."/>
            <person name="Chovatia M."/>
            <person name="Cooper J."/>
            <person name="Damon W."/>
            <person name="Desjardin D."/>
            <person name="Finy P."/>
            <person name="Geml J."/>
            <person name="Haridas S."/>
            <person name="Hughes K."/>
            <person name="Justo A."/>
            <person name="Karasinski D."/>
            <person name="Kautmanova I."/>
            <person name="Kiss B."/>
            <person name="Kocsube S."/>
            <person name="Kotiranta H."/>
            <person name="LaButti K.M."/>
            <person name="Lechner B.E."/>
            <person name="Liimatainen K."/>
            <person name="Lipzen A."/>
            <person name="Lukacs Z."/>
            <person name="Mihaltcheva S."/>
            <person name="Morgado L.N."/>
            <person name="Niskanen T."/>
            <person name="Noordeloos M.E."/>
            <person name="Ohm R.A."/>
            <person name="Ortiz-Santana B."/>
            <person name="Ovrebo C."/>
            <person name="Racz N."/>
            <person name="Riley R."/>
            <person name="Savchenko A."/>
            <person name="Shiryaev A."/>
            <person name="Soop K."/>
            <person name="Spirin V."/>
            <person name="Szebenyi C."/>
            <person name="Tomsovsky M."/>
            <person name="Tulloss R.E."/>
            <person name="Uehling J."/>
            <person name="Grigoriev I.V."/>
            <person name="Vagvolgyi C."/>
            <person name="Papp T."/>
            <person name="Martin F.M."/>
            <person name="Miettinen O."/>
            <person name="Hibbett D.S."/>
            <person name="Nagy L.G."/>
        </authorList>
    </citation>
    <scope>NUCLEOTIDE SEQUENCE [LARGE SCALE GENOMIC DNA]</scope>
    <source>
        <strain evidence="7 8">CBS 962.96</strain>
    </source>
</reference>
<feature type="region of interest" description="Disordered" evidence="4">
    <location>
        <begin position="22"/>
        <end position="58"/>
    </location>
</feature>
<dbReference type="InterPro" id="IPR016187">
    <property type="entry name" value="CTDL_fold"/>
</dbReference>
<evidence type="ECO:0000259" key="6">
    <source>
        <dbReference type="Pfam" id="PF12867"/>
    </source>
</evidence>
<feature type="compositionally biased region" description="Low complexity" evidence="4">
    <location>
        <begin position="22"/>
        <end position="45"/>
    </location>
</feature>
<dbReference type="EMBL" id="ML179370">
    <property type="protein sequence ID" value="THU89377.1"/>
    <property type="molecule type" value="Genomic_DNA"/>
</dbReference>
<dbReference type="Proteomes" id="UP000297245">
    <property type="component" value="Unassembled WGS sequence"/>
</dbReference>
<dbReference type="AlphaFoldDB" id="A0A4S8LJP5"/>
<sequence>MATAIALVSDPLSMGSNYHDSNLSSSPVLSASSVSDSGSDSMRPSTPDSMSSAESSDMNWNDITTSTTGIHLSEVLLDPSFLKVLFKKHSTGRFLGLCVGQSAPDAKWSKASEDNIEYSVSAGAVKVDFNVTPKHNINHLLTFALAGLRQVICSSTDNFDYYLLEQSTLVFLPLSHTPSFIPGAPPSALTPKNTIANIPTLEEWNTLWCAWDMVTLQMIPQEMLHQKPIDLRHKCLFYIGHIPTFLDMLLSKAIGGEATEPKHFWNIFERGIDPHVDDPDHCHNHSEVPEKDEDWPSLDAILFFRNGVRARLAQLYADLNSGKRTLTRNIARTLVMTHEHEGFHIETLLYMLLQRAGTGTLPPPGFTIPPWQALAQQWNAIPKPDTSYVELGPEEIVLGHDDSERDDFLEEFKDQALDREYGWDNESPARTVHVGAFRAEWRPVTNGEFEAYWRESNGAVAMPKSWIQENDGEIKVRTMYGPVPMDIAQHWPVLTSFDDMVIYARSKGGRLPTEPELRLFLDKYNVTYEEGANTGFRNWHCMPATAGMKDNGGKGSNGGVWEWTTSVFDTHEGLVPTNLFTGYSVDFFDTKHQVVLGASYATIPRLERRTVRNFYQHNYPYPWVAARVVYDL</sequence>
<proteinExistence type="predicted"/>
<dbReference type="InterPro" id="IPR051128">
    <property type="entry name" value="EgtD_Methyltrsf_superfamily"/>
</dbReference>
<dbReference type="Pfam" id="PF03781">
    <property type="entry name" value="FGE-sulfatase"/>
    <property type="match status" value="1"/>
</dbReference>
<dbReference type="SUPFAM" id="SSF56436">
    <property type="entry name" value="C-type lectin-like"/>
    <property type="match status" value="1"/>
</dbReference>
<dbReference type="PANTHER" id="PTHR43397:SF1">
    <property type="entry name" value="ERGOTHIONEINE BIOSYNTHESIS PROTEIN 1"/>
    <property type="match status" value="1"/>
</dbReference>
<accession>A0A4S8LJP5</accession>
<evidence type="ECO:0000256" key="1">
    <source>
        <dbReference type="ARBA" id="ARBA00023002"/>
    </source>
</evidence>
<keyword evidence="2" id="KW-0408">Iron</keyword>
<keyword evidence="1" id="KW-0560">Oxidoreductase</keyword>
<comment type="pathway">
    <text evidence="3">Amino-acid biosynthesis; ergothioneine biosynthesis.</text>
</comment>
<gene>
    <name evidence="7" type="ORF">K435DRAFT_802795</name>
</gene>
<evidence type="ECO:0008006" key="9">
    <source>
        <dbReference type="Google" id="ProtNLM"/>
    </source>
</evidence>
<feature type="compositionally biased region" description="Polar residues" evidence="4">
    <location>
        <begin position="46"/>
        <end position="58"/>
    </location>
</feature>
<dbReference type="InterPro" id="IPR042095">
    <property type="entry name" value="SUMF_sf"/>
</dbReference>
<feature type="domain" description="DinB-like" evidence="6">
    <location>
        <begin position="216"/>
        <end position="347"/>
    </location>
</feature>
<evidence type="ECO:0000256" key="3">
    <source>
        <dbReference type="ARBA" id="ARBA00037882"/>
    </source>
</evidence>
<feature type="domain" description="Sulfatase-modifying factor enzyme-like" evidence="5">
    <location>
        <begin position="420"/>
        <end position="629"/>
    </location>
</feature>
<name>A0A4S8LJP5_DENBC</name>
<keyword evidence="8" id="KW-1185">Reference proteome</keyword>
<dbReference type="PANTHER" id="PTHR43397">
    <property type="entry name" value="ERGOTHIONEINE BIOSYNTHESIS PROTEIN 1"/>
    <property type="match status" value="1"/>
</dbReference>
<evidence type="ECO:0000256" key="2">
    <source>
        <dbReference type="ARBA" id="ARBA00023004"/>
    </source>
</evidence>
<dbReference type="InterPro" id="IPR024775">
    <property type="entry name" value="DinB-like"/>
</dbReference>
<evidence type="ECO:0000259" key="5">
    <source>
        <dbReference type="Pfam" id="PF03781"/>
    </source>
</evidence>
<evidence type="ECO:0000256" key="4">
    <source>
        <dbReference type="SAM" id="MobiDB-lite"/>
    </source>
</evidence>
<evidence type="ECO:0000313" key="8">
    <source>
        <dbReference type="Proteomes" id="UP000297245"/>
    </source>
</evidence>
<evidence type="ECO:0000313" key="7">
    <source>
        <dbReference type="EMBL" id="THU89377.1"/>
    </source>
</evidence>